<dbReference type="InterPro" id="IPR000014">
    <property type="entry name" value="PAS"/>
</dbReference>
<dbReference type="PROSITE" id="PS50883">
    <property type="entry name" value="EAL"/>
    <property type="match status" value="1"/>
</dbReference>
<feature type="transmembrane region" description="Helical" evidence="3">
    <location>
        <begin position="64"/>
        <end position="87"/>
    </location>
</feature>
<keyword evidence="3" id="KW-1133">Transmembrane helix</keyword>
<feature type="transmembrane region" description="Helical" evidence="3">
    <location>
        <begin position="239"/>
        <end position="261"/>
    </location>
</feature>
<feature type="transmembrane region" description="Helical" evidence="3">
    <location>
        <begin position="129"/>
        <end position="147"/>
    </location>
</feature>
<protein>
    <recommendedName>
        <fullName evidence="1">cyclic-guanylate-specific phosphodiesterase</fullName>
        <ecNumber evidence="1">3.1.4.52</ecNumber>
    </recommendedName>
</protein>
<gene>
    <name evidence="9" type="ORF">SAMN05421509_104297</name>
</gene>
<dbReference type="InterPro" id="IPR005330">
    <property type="entry name" value="MHYT_dom"/>
</dbReference>
<feature type="transmembrane region" description="Helical" evidence="3">
    <location>
        <begin position="199"/>
        <end position="224"/>
    </location>
</feature>
<dbReference type="PROSITE" id="PS50887">
    <property type="entry name" value="GGDEF"/>
    <property type="match status" value="1"/>
</dbReference>
<dbReference type="Proteomes" id="UP000219023">
    <property type="component" value="Unassembled WGS sequence"/>
</dbReference>
<dbReference type="Gene3D" id="3.30.450.20">
    <property type="entry name" value="PAS domain"/>
    <property type="match status" value="1"/>
</dbReference>
<sequence>MPDLESADRMIQLTTASASFDNVIQGQWEPGLIVLSCLVAWLAAGLGLLIGERMQEADSRLRRGVWLIAGACMMGLGVWSMHFTGMLALRLPLPMQYDVGLTLLSLLPAMLGSGYALRIMAMPRPHLSYSLVGGIVLGIGIGIMHYLGMEAMRMPVAVRYDATLFFISLGIALVLGMVAMLAHRYCVRHRRLTHLDRRLFGVAACISLAISGMHYTAMSATYYLPVPAPHHTAETSSEWLAISVSGVVTLLLLVAALSVAIDRRLQRHSRQSTMSREQLMEVIAAINDAFLLFDEQGRIVLSNRTFSTLTGYTPAEIHNQPLSILEYSHESAQAHRDIQRFVAQHGQWQGEIEARRKNGEAFPVRVSVNRVEYSHSTTRHYVATLNDLSAHREAEAKIHRLAHHDTLTGLPNRQTLYARLDAVQSAIRTRGQSGALIMLDIDNFKALNDSRGNAAGDMLLRHVARRLKRFARHEHDLARLGGNEFALVVNGLSSDRGTAIAELQHHMTTVRQVIGGVYDLDAHSHTTTHSLGGVWFGDDDITADELVKRASLALSRAKQDGGNTSYVFHPEMEATLQDRIWMEAELRQAIQDEQMRLYYQPQVDAESNIIGAETLIRWQHPERGMISPGAFIPLAEETGLIVPIGQWVLAKACERLAHWATDPALAHLQLSVNVSVHQFQQHDFVAQVLATLADHHAPPERLTLELTESLLLANVEGVIEKMMQLKHHGVSFSLDDFGTGYSSLAYLKRLPFNALKIDVSFVRDVLVEANDAAIVKTIIALADSLQLKTVAEGVETLPQRDFLTQLGCHHYQGYYYGRPGPVEAFEALVTSPPAQRTTLR</sequence>
<evidence type="ECO:0000259" key="5">
    <source>
        <dbReference type="PROSITE" id="PS50113"/>
    </source>
</evidence>
<dbReference type="PROSITE" id="PS50113">
    <property type="entry name" value="PAC"/>
    <property type="match status" value="1"/>
</dbReference>
<feature type="domain" description="PAS" evidence="4">
    <location>
        <begin position="275"/>
        <end position="331"/>
    </location>
</feature>
<dbReference type="SUPFAM" id="SSF141868">
    <property type="entry name" value="EAL domain-like"/>
    <property type="match status" value="1"/>
</dbReference>
<dbReference type="EC" id="3.1.4.52" evidence="1"/>
<dbReference type="GO" id="GO:0071111">
    <property type="term" value="F:cyclic-guanylate-specific phosphodiesterase activity"/>
    <property type="evidence" value="ECO:0007669"/>
    <property type="project" value="UniProtKB-EC"/>
</dbReference>
<dbReference type="Gene3D" id="3.20.20.450">
    <property type="entry name" value="EAL domain"/>
    <property type="match status" value="1"/>
</dbReference>
<evidence type="ECO:0000259" key="6">
    <source>
        <dbReference type="PROSITE" id="PS50883"/>
    </source>
</evidence>
<accession>A0A285VLP7</accession>
<dbReference type="CDD" id="cd01948">
    <property type="entry name" value="EAL"/>
    <property type="match status" value="1"/>
</dbReference>
<dbReference type="InterPro" id="IPR000700">
    <property type="entry name" value="PAS-assoc_C"/>
</dbReference>
<dbReference type="CDD" id="cd00130">
    <property type="entry name" value="PAS"/>
    <property type="match status" value="1"/>
</dbReference>
<dbReference type="Pfam" id="PF00990">
    <property type="entry name" value="GGDEF"/>
    <property type="match status" value="1"/>
</dbReference>
<dbReference type="AlphaFoldDB" id="A0A285VLP7"/>
<feature type="domain" description="PAC" evidence="5">
    <location>
        <begin position="348"/>
        <end position="400"/>
    </location>
</feature>
<feature type="domain" description="MHYT" evidence="8">
    <location>
        <begin position="28"/>
        <end position="224"/>
    </location>
</feature>
<name>A0A285VLP7_9GAMM</name>
<dbReference type="OrthoDB" id="9816034at2"/>
<dbReference type="FunFam" id="3.20.20.450:FF:000001">
    <property type="entry name" value="Cyclic di-GMP phosphodiesterase yahA"/>
    <property type="match status" value="1"/>
</dbReference>
<evidence type="ECO:0000259" key="4">
    <source>
        <dbReference type="PROSITE" id="PS50112"/>
    </source>
</evidence>
<dbReference type="InterPro" id="IPR001633">
    <property type="entry name" value="EAL_dom"/>
</dbReference>
<proteinExistence type="predicted"/>
<evidence type="ECO:0000256" key="3">
    <source>
        <dbReference type="PROSITE-ProRule" id="PRU00244"/>
    </source>
</evidence>
<dbReference type="InterPro" id="IPR035919">
    <property type="entry name" value="EAL_sf"/>
</dbReference>
<feature type="transmembrane region" description="Helical" evidence="3">
    <location>
        <begin position="99"/>
        <end position="117"/>
    </location>
</feature>
<dbReference type="PROSITE" id="PS50924">
    <property type="entry name" value="MHYT"/>
    <property type="match status" value="1"/>
</dbReference>
<evidence type="ECO:0000313" key="9">
    <source>
        <dbReference type="EMBL" id="SOC54989.1"/>
    </source>
</evidence>
<dbReference type="InterPro" id="IPR052155">
    <property type="entry name" value="Biofilm_reg_signaling"/>
</dbReference>
<evidence type="ECO:0000313" key="10">
    <source>
        <dbReference type="Proteomes" id="UP000219023"/>
    </source>
</evidence>
<dbReference type="Gene3D" id="3.30.70.270">
    <property type="match status" value="1"/>
</dbReference>
<evidence type="ECO:0000256" key="1">
    <source>
        <dbReference type="ARBA" id="ARBA00012282"/>
    </source>
</evidence>
<dbReference type="InterPro" id="IPR029787">
    <property type="entry name" value="Nucleotide_cyclase"/>
</dbReference>
<dbReference type="Pfam" id="PF00563">
    <property type="entry name" value="EAL"/>
    <property type="match status" value="1"/>
</dbReference>
<dbReference type="SMART" id="SM00091">
    <property type="entry name" value="PAS"/>
    <property type="match status" value="1"/>
</dbReference>
<dbReference type="InterPro" id="IPR000160">
    <property type="entry name" value="GGDEF_dom"/>
</dbReference>
<keyword evidence="2" id="KW-0973">c-di-GMP</keyword>
<keyword evidence="3" id="KW-0812">Transmembrane</keyword>
<feature type="domain" description="GGDEF" evidence="7">
    <location>
        <begin position="432"/>
        <end position="570"/>
    </location>
</feature>
<keyword evidence="3" id="KW-0472">Membrane</keyword>
<feature type="transmembrane region" description="Helical" evidence="3">
    <location>
        <begin position="162"/>
        <end position="187"/>
    </location>
</feature>
<feature type="domain" description="EAL" evidence="6">
    <location>
        <begin position="579"/>
        <end position="833"/>
    </location>
</feature>
<feature type="transmembrane region" description="Helical" evidence="3">
    <location>
        <begin position="32"/>
        <end position="52"/>
    </location>
</feature>
<evidence type="ECO:0000256" key="2">
    <source>
        <dbReference type="ARBA" id="ARBA00022636"/>
    </source>
</evidence>
<dbReference type="PANTHER" id="PTHR44757">
    <property type="entry name" value="DIGUANYLATE CYCLASE DGCP"/>
    <property type="match status" value="1"/>
</dbReference>
<dbReference type="SMART" id="SM00052">
    <property type="entry name" value="EAL"/>
    <property type="match status" value="1"/>
</dbReference>
<dbReference type="InterPro" id="IPR035965">
    <property type="entry name" value="PAS-like_dom_sf"/>
</dbReference>
<dbReference type="PROSITE" id="PS50112">
    <property type="entry name" value="PAS"/>
    <property type="match status" value="1"/>
</dbReference>
<dbReference type="Pfam" id="PF13426">
    <property type="entry name" value="PAS_9"/>
    <property type="match status" value="1"/>
</dbReference>
<dbReference type="Pfam" id="PF03707">
    <property type="entry name" value="MHYT"/>
    <property type="match status" value="2"/>
</dbReference>
<dbReference type="EMBL" id="OBQJ01000004">
    <property type="protein sequence ID" value="SOC54989.1"/>
    <property type="molecule type" value="Genomic_DNA"/>
</dbReference>
<dbReference type="GO" id="GO:0016020">
    <property type="term" value="C:membrane"/>
    <property type="evidence" value="ECO:0007669"/>
    <property type="project" value="UniProtKB-UniRule"/>
</dbReference>
<organism evidence="9 10">
    <name type="scientific">Chromohalobacter canadensis</name>
    <dbReference type="NCBI Taxonomy" id="141389"/>
    <lineage>
        <taxon>Bacteria</taxon>
        <taxon>Pseudomonadati</taxon>
        <taxon>Pseudomonadota</taxon>
        <taxon>Gammaproteobacteria</taxon>
        <taxon>Oceanospirillales</taxon>
        <taxon>Halomonadaceae</taxon>
        <taxon>Chromohalobacter</taxon>
    </lineage>
</organism>
<evidence type="ECO:0000259" key="8">
    <source>
        <dbReference type="PROSITE" id="PS50924"/>
    </source>
</evidence>
<dbReference type="NCBIfam" id="TIGR00254">
    <property type="entry name" value="GGDEF"/>
    <property type="match status" value="1"/>
</dbReference>
<dbReference type="SUPFAM" id="SSF55785">
    <property type="entry name" value="PYP-like sensor domain (PAS domain)"/>
    <property type="match status" value="1"/>
</dbReference>
<dbReference type="PANTHER" id="PTHR44757:SF2">
    <property type="entry name" value="BIOFILM ARCHITECTURE MAINTENANCE PROTEIN MBAA"/>
    <property type="match status" value="1"/>
</dbReference>
<dbReference type="SUPFAM" id="SSF55073">
    <property type="entry name" value="Nucleotide cyclase"/>
    <property type="match status" value="1"/>
</dbReference>
<dbReference type="CDD" id="cd01949">
    <property type="entry name" value="GGDEF"/>
    <property type="match status" value="1"/>
</dbReference>
<dbReference type="InterPro" id="IPR043128">
    <property type="entry name" value="Rev_trsase/Diguanyl_cyclase"/>
</dbReference>
<reference evidence="9 10" key="1">
    <citation type="submission" date="2017-08" db="EMBL/GenBank/DDBJ databases">
        <authorList>
            <person name="de Groot N.N."/>
        </authorList>
    </citation>
    <scope>NUCLEOTIDE SEQUENCE [LARGE SCALE GENOMIC DNA]</scope>
    <source>
        <strain evidence="9 10">USBA 855</strain>
    </source>
</reference>
<dbReference type="SMART" id="SM00267">
    <property type="entry name" value="GGDEF"/>
    <property type="match status" value="1"/>
</dbReference>
<evidence type="ECO:0000259" key="7">
    <source>
        <dbReference type="PROSITE" id="PS50887"/>
    </source>
</evidence>
<dbReference type="NCBIfam" id="TIGR00229">
    <property type="entry name" value="sensory_box"/>
    <property type="match status" value="1"/>
</dbReference>